<evidence type="ECO:0000256" key="4">
    <source>
        <dbReference type="SAM" id="Phobius"/>
    </source>
</evidence>
<dbReference type="PANTHER" id="PTHR44688">
    <property type="entry name" value="DNA-BINDING TRANSCRIPTIONAL ACTIVATOR DEVR_DOSR"/>
    <property type="match status" value="1"/>
</dbReference>
<sequence length="374" mass="43759">MYLIRRKYNYFVTKIDLKTFIIQPMPRNLIFIGLLFSLTIGTAQYNFKGQIAEPQSGKTIYLSIIEDYRRFDKISMEQILKKTSTDSLGYFNFSGDNLLDQNRVYRIHIDDCSESNANTAHFFGSCEFSKRILFIAKNTDTITFPTSFDNEALCEITSTNTTSSVFLDIDVLKEQMAFDFNEFRSSANNRLNSKKWFSTLQDYSKKTNEPLAELYIFSFLSDKRNETYSYYLKDILNSNYYNDLAERLSATYADAPFTELYINELNIDLQIAQQNTAQFNLWKWLLPLLLTLSLGLNVYYIIRHRSNAKKEQNDSFSKLTEQENNIVKQILDNKTNKEVATAMFISVSTVKTHINNIYKKLEVTSREEIKQRYQ</sequence>
<keyword evidence="1" id="KW-0805">Transcription regulation</keyword>
<dbReference type="PANTHER" id="PTHR44688:SF16">
    <property type="entry name" value="DNA-BINDING TRANSCRIPTIONAL ACTIVATOR DEVR_DOSR"/>
    <property type="match status" value="1"/>
</dbReference>
<evidence type="ECO:0000256" key="1">
    <source>
        <dbReference type="ARBA" id="ARBA00023015"/>
    </source>
</evidence>
<dbReference type="InterPro" id="IPR016032">
    <property type="entry name" value="Sig_transdc_resp-reg_C-effctor"/>
</dbReference>
<gene>
    <name evidence="6" type="ORF">MARI151_20021</name>
</gene>
<keyword evidence="7" id="KW-1185">Reference proteome</keyword>
<dbReference type="PRINTS" id="PR00038">
    <property type="entry name" value="HTHLUXR"/>
</dbReference>
<feature type="transmembrane region" description="Helical" evidence="4">
    <location>
        <begin position="28"/>
        <end position="47"/>
    </location>
</feature>
<protein>
    <submittedName>
        <fullName evidence="6">Regulatory protein, luxR family</fullName>
    </submittedName>
</protein>
<keyword evidence="4" id="KW-0472">Membrane</keyword>
<evidence type="ECO:0000313" key="6">
    <source>
        <dbReference type="EMBL" id="VXB20878.1"/>
    </source>
</evidence>
<keyword evidence="4" id="KW-0812">Transmembrane</keyword>
<dbReference type="EMBL" id="CABWLR010000002">
    <property type="protein sequence ID" value="VXB20878.1"/>
    <property type="molecule type" value="Genomic_DNA"/>
</dbReference>
<dbReference type="Pfam" id="PF00196">
    <property type="entry name" value="GerE"/>
    <property type="match status" value="1"/>
</dbReference>
<accession>A0A653NSV5</accession>
<dbReference type="SMART" id="SM00421">
    <property type="entry name" value="HTH_LUXR"/>
    <property type="match status" value="1"/>
</dbReference>
<organism evidence="6 7">
    <name type="scientific">Maribacter litoralis</name>
    <dbReference type="NCBI Taxonomy" id="2059726"/>
    <lineage>
        <taxon>Bacteria</taxon>
        <taxon>Pseudomonadati</taxon>
        <taxon>Bacteroidota</taxon>
        <taxon>Flavobacteriia</taxon>
        <taxon>Flavobacteriales</taxon>
        <taxon>Flavobacteriaceae</taxon>
        <taxon>Maribacter</taxon>
    </lineage>
</organism>
<keyword evidence="3" id="KW-0804">Transcription</keyword>
<feature type="domain" description="HTH luxR-type" evidence="5">
    <location>
        <begin position="312"/>
        <end position="374"/>
    </location>
</feature>
<dbReference type="CDD" id="cd06170">
    <property type="entry name" value="LuxR_C_like"/>
    <property type="match status" value="1"/>
</dbReference>
<evidence type="ECO:0000259" key="5">
    <source>
        <dbReference type="PROSITE" id="PS50043"/>
    </source>
</evidence>
<dbReference type="PROSITE" id="PS50043">
    <property type="entry name" value="HTH_LUXR_2"/>
    <property type="match status" value="1"/>
</dbReference>
<keyword evidence="4" id="KW-1133">Transmembrane helix</keyword>
<dbReference type="Gene3D" id="1.10.10.10">
    <property type="entry name" value="Winged helix-like DNA-binding domain superfamily/Winged helix DNA-binding domain"/>
    <property type="match status" value="1"/>
</dbReference>
<proteinExistence type="predicted"/>
<evidence type="ECO:0000256" key="3">
    <source>
        <dbReference type="ARBA" id="ARBA00023163"/>
    </source>
</evidence>
<feature type="transmembrane region" description="Helical" evidence="4">
    <location>
        <begin position="281"/>
        <end position="302"/>
    </location>
</feature>
<dbReference type="InterPro" id="IPR000792">
    <property type="entry name" value="Tscrpt_reg_LuxR_C"/>
</dbReference>
<dbReference type="GO" id="GO:0003677">
    <property type="term" value="F:DNA binding"/>
    <property type="evidence" value="ECO:0007669"/>
    <property type="project" value="UniProtKB-KW"/>
</dbReference>
<dbReference type="AlphaFoldDB" id="A0A653NSV5"/>
<dbReference type="GO" id="GO:0006355">
    <property type="term" value="P:regulation of DNA-templated transcription"/>
    <property type="evidence" value="ECO:0007669"/>
    <property type="project" value="InterPro"/>
</dbReference>
<name>A0A653NSV5_9FLAO</name>
<dbReference type="Proteomes" id="UP000430202">
    <property type="component" value="Unassembled WGS sequence"/>
</dbReference>
<dbReference type="InterPro" id="IPR036388">
    <property type="entry name" value="WH-like_DNA-bd_sf"/>
</dbReference>
<evidence type="ECO:0000313" key="7">
    <source>
        <dbReference type="Proteomes" id="UP000430202"/>
    </source>
</evidence>
<dbReference type="SUPFAM" id="SSF46894">
    <property type="entry name" value="C-terminal effector domain of the bipartite response regulators"/>
    <property type="match status" value="1"/>
</dbReference>
<evidence type="ECO:0000256" key="2">
    <source>
        <dbReference type="ARBA" id="ARBA00023125"/>
    </source>
</evidence>
<keyword evidence="2" id="KW-0238">DNA-binding</keyword>
<reference evidence="6 7" key="1">
    <citation type="submission" date="2019-10" db="EMBL/GenBank/DDBJ databases">
        <authorList>
            <person name="Karimi E."/>
        </authorList>
    </citation>
    <scope>NUCLEOTIDE SEQUENCE [LARGE SCALE GENOMIC DNA]</scope>
    <source>
        <strain evidence="6">Maribacter sp. 151</strain>
    </source>
</reference>